<proteinExistence type="predicted"/>
<reference evidence="2" key="1">
    <citation type="submission" date="2025-08" db="UniProtKB">
        <authorList>
            <consortium name="RefSeq"/>
        </authorList>
    </citation>
    <scope>IDENTIFICATION</scope>
</reference>
<dbReference type="CDD" id="cd06141">
    <property type="entry name" value="WRN_exo"/>
    <property type="match status" value="1"/>
</dbReference>
<dbReference type="InterPro" id="IPR002562">
    <property type="entry name" value="3'-5'_exonuclease_dom"/>
</dbReference>
<dbReference type="Pfam" id="PF01612">
    <property type="entry name" value="DNA_pol_A_exo1"/>
    <property type="match status" value="1"/>
</dbReference>
<organism evidence="1 2">
    <name type="scientific">Nelumbo nucifera</name>
    <name type="common">Sacred lotus</name>
    <dbReference type="NCBI Taxonomy" id="4432"/>
    <lineage>
        <taxon>Eukaryota</taxon>
        <taxon>Viridiplantae</taxon>
        <taxon>Streptophyta</taxon>
        <taxon>Embryophyta</taxon>
        <taxon>Tracheophyta</taxon>
        <taxon>Spermatophyta</taxon>
        <taxon>Magnoliopsida</taxon>
        <taxon>Proteales</taxon>
        <taxon>Nelumbonaceae</taxon>
        <taxon>Nelumbo</taxon>
    </lineage>
</organism>
<keyword evidence="2" id="KW-0347">Helicase</keyword>
<dbReference type="GO" id="GO:0006139">
    <property type="term" value="P:nucleobase-containing compound metabolic process"/>
    <property type="evidence" value="ECO:0007669"/>
    <property type="project" value="InterPro"/>
</dbReference>
<dbReference type="SUPFAM" id="SSF53098">
    <property type="entry name" value="Ribonuclease H-like"/>
    <property type="match status" value="1"/>
</dbReference>
<keyword evidence="2" id="KW-0547">Nucleotide-binding</keyword>
<dbReference type="InterPro" id="IPR051132">
    <property type="entry name" value="3-5_Exonuclease_domain"/>
</dbReference>
<dbReference type="PANTHER" id="PTHR13620:SF105">
    <property type="entry name" value="OS01G0737700 PROTEIN"/>
    <property type="match status" value="1"/>
</dbReference>
<dbReference type="Proteomes" id="UP000189703">
    <property type="component" value="Unplaced"/>
</dbReference>
<dbReference type="InterPro" id="IPR036397">
    <property type="entry name" value="RNaseH_sf"/>
</dbReference>
<dbReference type="GO" id="GO:0005634">
    <property type="term" value="C:nucleus"/>
    <property type="evidence" value="ECO:0000318"/>
    <property type="project" value="GO_Central"/>
</dbReference>
<dbReference type="GO" id="GO:0003676">
    <property type="term" value="F:nucleic acid binding"/>
    <property type="evidence" value="ECO:0007669"/>
    <property type="project" value="InterPro"/>
</dbReference>
<keyword evidence="2" id="KW-0067">ATP-binding</keyword>
<keyword evidence="2" id="KW-0378">Hydrolase</keyword>
<dbReference type="OMA" id="PASAWIK"/>
<dbReference type="KEGG" id="nnu:104605030"/>
<dbReference type="GO" id="GO:0004386">
    <property type="term" value="F:helicase activity"/>
    <property type="evidence" value="ECO:0007669"/>
    <property type="project" value="UniProtKB-KW"/>
</dbReference>
<dbReference type="InterPro" id="IPR012337">
    <property type="entry name" value="RNaseH-like_sf"/>
</dbReference>
<name>A0A1U8AP05_NELNU</name>
<accession>A0A1U8AP05</accession>
<keyword evidence="1" id="KW-1185">Reference proteome</keyword>
<sequence length="199" mass="23143">MATYKFTISDDTILTTLTYLASDVDQWITDIMFIHRRRLHKLIVGLDVEWRPNTVGGVFNPIATLQLCVGRRCLIFQLLYADYFPRSLIKFLRNKKFMFVGVEIERDVQQLWRDHRLRVAQAVDLRQLAATQFDAKKLMNMGLKKFAKEVLGKEIDKPKDIARSGWDNEFLTEAQVRYAAGDAFISFEVGRVLISENHQ</sequence>
<dbReference type="eggNOG" id="KOG4373">
    <property type="taxonomic scope" value="Eukaryota"/>
</dbReference>
<dbReference type="GeneID" id="104605030"/>
<dbReference type="FunFam" id="3.30.420.10:FF:000054">
    <property type="entry name" value="Werner Syndrome-like exonuclease"/>
    <property type="match status" value="1"/>
</dbReference>
<dbReference type="SMART" id="SM00474">
    <property type="entry name" value="35EXOc"/>
    <property type="match status" value="1"/>
</dbReference>
<gene>
    <name evidence="2" type="primary">LOC104605030</name>
</gene>
<dbReference type="GO" id="GO:0008408">
    <property type="term" value="F:3'-5' exonuclease activity"/>
    <property type="evidence" value="ECO:0000318"/>
    <property type="project" value="GO_Central"/>
</dbReference>
<evidence type="ECO:0000313" key="2">
    <source>
        <dbReference type="RefSeq" id="XP_010267928.1"/>
    </source>
</evidence>
<dbReference type="AlphaFoldDB" id="A0A1U8AP05"/>
<dbReference type="Gene3D" id="3.30.420.10">
    <property type="entry name" value="Ribonuclease H-like superfamily/Ribonuclease H"/>
    <property type="match status" value="1"/>
</dbReference>
<dbReference type="RefSeq" id="XP_010267928.1">
    <property type="nucleotide sequence ID" value="XM_010269626.2"/>
</dbReference>
<evidence type="ECO:0000313" key="1">
    <source>
        <dbReference type="Proteomes" id="UP000189703"/>
    </source>
</evidence>
<dbReference type="OrthoDB" id="1920326at2759"/>
<dbReference type="STRING" id="4432.A0A1U8AP05"/>
<dbReference type="PANTHER" id="PTHR13620">
    <property type="entry name" value="3-5 EXONUCLEASE"/>
    <property type="match status" value="1"/>
</dbReference>
<protein>
    <submittedName>
        <fullName evidence="2">Werner syndrome ATP-dependent helicase homolog</fullName>
    </submittedName>
</protein>
<dbReference type="GO" id="GO:0005737">
    <property type="term" value="C:cytoplasm"/>
    <property type="evidence" value="ECO:0000318"/>
    <property type="project" value="GO_Central"/>
</dbReference>